<dbReference type="EMBL" id="CP012661">
    <property type="protein sequence ID" value="AMY69311.1"/>
    <property type="molecule type" value="Genomic_DNA"/>
</dbReference>
<organism evidence="4 5">
    <name type="scientific">Frigidibacter mobilis</name>
    <dbReference type="NCBI Taxonomy" id="1335048"/>
    <lineage>
        <taxon>Bacteria</taxon>
        <taxon>Pseudomonadati</taxon>
        <taxon>Pseudomonadota</taxon>
        <taxon>Alphaproteobacteria</taxon>
        <taxon>Rhodobacterales</taxon>
        <taxon>Paracoccaceae</taxon>
        <taxon>Frigidibacter</taxon>
    </lineage>
</organism>
<dbReference type="GO" id="GO:0016491">
    <property type="term" value="F:oxidoreductase activity"/>
    <property type="evidence" value="ECO:0007669"/>
    <property type="project" value="UniProtKB-KW"/>
</dbReference>
<gene>
    <name evidence="4" type="ORF">AKL17_2064</name>
</gene>
<evidence type="ECO:0000313" key="5">
    <source>
        <dbReference type="Proteomes" id="UP000076128"/>
    </source>
</evidence>
<dbReference type="PANTHER" id="PTHR42949:SF3">
    <property type="entry name" value="ANAEROBIC GLYCEROL-3-PHOSPHATE DEHYDROGENASE SUBUNIT B"/>
    <property type="match status" value="1"/>
</dbReference>
<dbReference type="RefSeq" id="WP_261340460.1">
    <property type="nucleotide sequence ID" value="NZ_CP012661.1"/>
</dbReference>
<evidence type="ECO:0000259" key="3">
    <source>
        <dbReference type="Pfam" id="PF00890"/>
    </source>
</evidence>
<keyword evidence="1" id="KW-0285">Flavoprotein</keyword>
<dbReference type="KEGG" id="daa:AKL17_2064"/>
<proteinExistence type="predicted"/>
<feature type="domain" description="FAD-dependent oxidoreductase 2 FAD-binding" evidence="3">
    <location>
        <begin position="12"/>
        <end position="48"/>
    </location>
</feature>
<dbReference type="InterPro" id="IPR003953">
    <property type="entry name" value="FAD-dep_OxRdtase_2_FAD-bd"/>
</dbReference>
<sequence length="85" mass="8935">MTMALDLPADCDVAIIGAGPAGLAAAAEMRACGAGRVIVLDREPEAGGIPRHCNHPPYGLREFHRLMRGPAYAARLVQAAWDAGR</sequence>
<dbReference type="InterPro" id="IPR051691">
    <property type="entry name" value="Metab_Enz_Cyan_OpOx_G3PDH"/>
</dbReference>
<dbReference type="PANTHER" id="PTHR42949">
    <property type="entry name" value="ANAEROBIC GLYCEROL-3-PHOSPHATE DEHYDROGENASE SUBUNIT B"/>
    <property type="match status" value="1"/>
</dbReference>
<evidence type="ECO:0000256" key="2">
    <source>
        <dbReference type="ARBA" id="ARBA00023002"/>
    </source>
</evidence>
<dbReference type="PRINTS" id="PR00419">
    <property type="entry name" value="ADXRDTASE"/>
</dbReference>
<dbReference type="InterPro" id="IPR036188">
    <property type="entry name" value="FAD/NAD-bd_sf"/>
</dbReference>
<dbReference type="Gene3D" id="3.50.50.60">
    <property type="entry name" value="FAD/NAD(P)-binding domain"/>
    <property type="match status" value="1"/>
</dbReference>
<evidence type="ECO:0000256" key="1">
    <source>
        <dbReference type="ARBA" id="ARBA00022630"/>
    </source>
</evidence>
<dbReference type="AlphaFoldDB" id="A0A159Z2U5"/>
<name>A0A159Z2U5_9RHOB</name>
<reference evidence="4 5" key="1">
    <citation type="submission" date="2015-09" db="EMBL/GenBank/DDBJ databases">
        <title>Complete genome sequence of Defluviimonas alba cai42t isolated from an oilfield in Xinjiang.</title>
        <authorList>
            <person name="Geng S."/>
            <person name="Pan X."/>
            <person name="Wu X."/>
        </authorList>
    </citation>
    <scope>NUCLEOTIDE SEQUENCE [LARGE SCALE GENOMIC DNA]</scope>
    <source>
        <strain evidence="5">cai42</strain>
    </source>
</reference>
<dbReference type="Pfam" id="PF00890">
    <property type="entry name" value="FAD_binding_2"/>
    <property type="match status" value="1"/>
</dbReference>
<dbReference type="STRING" id="1335048.AKL17_2064"/>
<keyword evidence="5" id="KW-1185">Reference proteome</keyword>
<evidence type="ECO:0000313" key="4">
    <source>
        <dbReference type="EMBL" id="AMY69311.1"/>
    </source>
</evidence>
<keyword evidence="2" id="KW-0560">Oxidoreductase</keyword>
<dbReference type="Proteomes" id="UP000076128">
    <property type="component" value="Chromosome"/>
</dbReference>
<protein>
    <submittedName>
        <fullName evidence="4">Pyridine nucleotide-disulfide oxidoreductase</fullName>
    </submittedName>
</protein>
<accession>A0A159Z2U5</accession>
<dbReference type="SUPFAM" id="SSF51905">
    <property type="entry name" value="FAD/NAD(P)-binding domain"/>
    <property type="match status" value="1"/>
</dbReference>